<evidence type="ECO:0000256" key="2">
    <source>
        <dbReference type="ARBA" id="ARBA00023015"/>
    </source>
</evidence>
<dbReference type="FunFam" id="1.10.10.10:FF:000001">
    <property type="entry name" value="LysR family transcriptional regulator"/>
    <property type="match status" value="1"/>
</dbReference>
<dbReference type="EMBL" id="VWSE01000010">
    <property type="protein sequence ID" value="KAB0285264.1"/>
    <property type="molecule type" value="Genomic_DNA"/>
</dbReference>
<dbReference type="SUPFAM" id="SSF53850">
    <property type="entry name" value="Periplasmic binding protein-like II"/>
    <property type="match status" value="1"/>
</dbReference>
<dbReference type="AlphaFoldDB" id="A0A5N3QSR1"/>
<keyword evidence="2" id="KW-0805">Transcription regulation</keyword>
<evidence type="ECO:0000313" key="6">
    <source>
        <dbReference type="EMBL" id="KAB0285264.1"/>
    </source>
</evidence>
<proteinExistence type="inferred from homology"/>
<dbReference type="CDD" id="cd08422">
    <property type="entry name" value="PBP2_CrgA_like"/>
    <property type="match status" value="1"/>
</dbReference>
<evidence type="ECO:0000256" key="4">
    <source>
        <dbReference type="ARBA" id="ARBA00023163"/>
    </source>
</evidence>
<dbReference type="GO" id="GO:0006351">
    <property type="term" value="P:DNA-templated transcription"/>
    <property type="evidence" value="ECO:0007669"/>
    <property type="project" value="TreeGrafter"/>
</dbReference>
<organism evidence="6 7">
    <name type="scientific">Vibrio fortis</name>
    <dbReference type="NCBI Taxonomy" id="212667"/>
    <lineage>
        <taxon>Bacteria</taxon>
        <taxon>Pseudomonadati</taxon>
        <taxon>Pseudomonadota</taxon>
        <taxon>Gammaproteobacteria</taxon>
        <taxon>Vibrionales</taxon>
        <taxon>Vibrionaceae</taxon>
        <taxon>Vibrio</taxon>
    </lineage>
</organism>
<dbReference type="GO" id="GO:0043565">
    <property type="term" value="F:sequence-specific DNA binding"/>
    <property type="evidence" value="ECO:0007669"/>
    <property type="project" value="TreeGrafter"/>
</dbReference>
<dbReference type="SUPFAM" id="SSF46785">
    <property type="entry name" value="Winged helix' DNA-binding domain"/>
    <property type="match status" value="1"/>
</dbReference>
<dbReference type="InterPro" id="IPR036388">
    <property type="entry name" value="WH-like_DNA-bd_sf"/>
</dbReference>
<dbReference type="InterPro" id="IPR005119">
    <property type="entry name" value="LysR_subst-bd"/>
</dbReference>
<dbReference type="Gene3D" id="3.40.190.10">
    <property type="entry name" value="Periplasmic binding protein-like II"/>
    <property type="match status" value="2"/>
</dbReference>
<dbReference type="Pfam" id="PF00126">
    <property type="entry name" value="HTH_1"/>
    <property type="match status" value="1"/>
</dbReference>
<dbReference type="GO" id="GO:0003700">
    <property type="term" value="F:DNA-binding transcription factor activity"/>
    <property type="evidence" value="ECO:0007669"/>
    <property type="project" value="InterPro"/>
</dbReference>
<keyword evidence="4" id="KW-0804">Transcription</keyword>
<dbReference type="Pfam" id="PF03466">
    <property type="entry name" value="LysR_substrate"/>
    <property type="match status" value="1"/>
</dbReference>
<dbReference type="InterPro" id="IPR058163">
    <property type="entry name" value="LysR-type_TF_proteobact-type"/>
</dbReference>
<protein>
    <submittedName>
        <fullName evidence="6">LysR family transcriptional regulator</fullName>
    </submittedName>
</protein>
<dbReference type="InterPro" id="IPR036390">
    <property type="entry name" value="WH_DNA-bd_sf"/>
</dbReference>
<dbReference type="RefSeq" id="WP_150872976.1">
    <property type="nucleotide sequence ID" value="NZ_VWSE01000010.1"/>
</dbReference>
<feature type="domain" description="HTH lysR-type" evidence="5">
    <location>
        <begin position="1"/>
        <end position="58"/>
    </location>
</feature>
<name>A0A5N3QSR1_9VIBR</name>
<dbReference type="PANTHER" id="PTHR30537">
    <property type="entry name" value="HTH-TYPE TRANSCRIPTIONAL REGULATOR"/>
    <property type="match status" value="1"/>
</dbReference>
<comment type="caution">
    <text evidence="6">The sequence shown here is derived from an EMBL/GenBank/DDBJ whole genome shotgun (WGS) entry which is preliminary data.</text>
</comment>
<dbReference type="PROSITE" id="PS50931">
    <property type="entry name" value="HTH_LYSR"/>
    <property type="match status" value="1"/>
</dbReference>
<sequence length="295" mass="33428">MKVEDLDLFTMVVRLGGFTAAANALDLPRSNVSRRINKLEEELNAQLFFRTTRQLSLTRYGQSYFDEVIKALEALERAKHITTQIAEAPKGCVKVGLLPETDEAISPILFSFLDMYPDIELDIRSINNGFVDTYQQNLDVAFHAGEIIDSNLVARQLSHLNGTVVASPEYVNQHGYVNHPNELLDNNCICFRWPNGQVDNCWRIEDQDYHVSGNITSNSIGLIKRAVLESKGIGFLPNLLINNEIKEGELLTLMPDFDSPYQNQKIWLLYPETKGISRATRLLIEYLAKEVPRIS</sequence>
<dbReference type="InterPro" id="IPR000847">
    <property type="entry name" value="LysR_HTH_N"/>
</dbReference>
<gene>
    <name evidence="6" type="ORF">F2P58_22290</name>
</gene>
<reference evidence="6 7" key="1">
    <citation type="submission" date="2019-09" db="EMBL/GenBank/DDBJ databases">
        <title>Whole genome sequence of Vibrio fortis.</title>
        <authorList>
            <person name="Das S.K."/>
        </authorList>
    </citation>
    <scope>NUCLEOTIDE SEQUENCE [LARGE SCALE GENOMIC DNA]</scope>
    <source>
        <strain evidence="6 7">AN60</strain>
    </source>
</reference>
<dbReference type="Proteomes" id="UP000326789">
    <property type="component" value="Unassembled WGS sequence"/>
</dbReference>
<evidence type="ECO:0000313" key="7">
    <source>
        <dbReference type="Proteomes" id="UP000326789"/>
    </source>
</evidence>
<dbReference type="Gene3D" id="1.10.10.10">
    <property type="entry name" value="Winged helix-like DNA-binding domain superfamily/Winged helix DNA-binding domain"/>
    <property type="match status" value="1"/>
</dbReference>
<evidence type="ECO:0000256" key="3">
    <source>
        <dbReference type="ARBA" id="ARBA00023125"/>
    </source>
</evidence>
<accession>A0A5N3QSR1</accession>
<comment type="similarity">
    <text evidence="1">Belongs to the LysR transcriptional regulatory family.</text>
</comment>
<dbReference type="PRINTS" id="PR00039">
    <property type="entry name" value="HTHLYSR"/>
</dbReference>
<dbReference type="PANTHER" id="PTHR30537:SF5">
    <property type="entry name" value="HTH-TYPE TRANSCRIPTIONAL ACTIVATOR TTDR-RELATED"/>
    <property type="match status" value="1"/>
</dbReference>
<keyword evidence="3" id="KW-0238">DNA-binding</keyword>
<evidence type="ECO:0000259" key="5">
    <source>
        <dbReference type="PROSITE" id="PS50931"/>
    </source>
</evidence>
<evidence type="ECO:0000256" key="1">
    <source>
        <dbReference type="ARBA" id="ARBA00009437"/>
    </source>
</evidence>